<dbReference type="InterPro" id="IPR005491">
    <property type="entry name" value="ENT_dom"/>
</dbReference>
<evidence type="ECO:0000313" key="4">
    <source>
        <dbReference type="EMBL" id="RCJ42054.1"/>
    </source>
</evidence>
<dbReference type="InterPro" id="IPR018490">
    <property type="entry name" value="cNMP-bd_dom_sf"/>
</dbReference>
<dbReference type="AlphaFoldDB" id="A0A367S274"/>
<proteinExistence type="predicted"/>
<keyword evidence="5" id="KW-1185">Reference proteome</keyword>
<feature type="transmembrane region" description="Helical" evidence="1">
    <location>
        <begin position="12"/>
        <end position="30"/>
    </location>
</feature>
<dbReference type="Gene3D" id="2.60.120.10">
    <property type="entry name" value="Jelly Rolls"/>
    <property type="match status" value="1"/>
</dbReference>
<feature type="transmembrane region" description="Helical" evidence="1">
    <location>
        <begin position="270"/>
        <end position="288"/>
    </location>
</feature>
<dbReference type="Pfam" id="PF12801">
    <property type="entry name" value="Fer4_5"/>
    <property type="match status" value="1"/>
</dbReference>
<feature type="transmembrane region" description="Helical" evidence="1">
    <location>
        <begin position="142"/>
        <end position="161"/>
    </location>
</feature>
<feature type="domain" description="Cyclic nucleotide-binding" evidence="2">
    <location>
        <begin position="828"/>
        <end position="943"/>
    </location>
</feature>
<dbReference type="Pfam" id="PF00027">
    <property type="entry name" value="cNMP_binding"/>
    <property type="match status" value="1"/>
</dbReference>
<feature type="transmembrane region" description="Helical" evidence="1">
    <location>
        <begin position="73"/>
        <end position="94"/>
    </location>
</feature>
<feature type="domain" description="ENT" evidence="3">
    <location>
        <begin position="472"/>
        <end position="559"/>
    </location>
</feature>
<keyword evidence="1" id="KW-0472">Membrane</keyword>
<evidence type="ECO:0000259" key="2">
    <source>
        <dbReference type="PROSITE" id="PS50042"/>
    </source>
</evidence>
<dbReference type="InterPro" id="IPR017896">
    <property type="entry name" value="4Fe4S_Fe-S-bd"/>
</dbReference>
<keyword evidence="1" id="KW-1133">Transmembrane helix</keyword>
<dbReference type="SUPFAM" id="SSF51206">
    <property type="entry name" value="cAMP-binding domain-like"/>
    <property type="match status" value="1"/>
</dbReference>
<evidence type="ECO:0000259" key="3">
    <source>
        <dbReference type="PROSITE" id="PS51138"/>
    </source>
</evidence>
<dbReference type="InterPro" id="IPR014710">
    <property type="entry name" value="RmlC-like_jellyroll"/>
</dbReference>
<dbReference type="CDD" id="cd00038">
    <property type="entry name" value="CAP_ED"/>
    <property type="match status" value="1"/>
</dbReference>
<comment type="caution">
    <text evidence="4">The sequence shown here is derived from an EMBL/GenBank/DDBJ whole genome shotgun (WGS) entry which is preliminary data.</text>
</comment>
<name>A0A367S274_9NOSO</name>
<evidence type="ECO:0000313" key="5">
    <source>
        <dbReference type="Proteomes" id="UP000252107"/>
    </source>
</evidence>
<reference evidence="4" key="1">
    <citation type="submission" date="2016-04" db="EMBL/GenBank/DDBJ databases">
        <authorList>
            <person name="Tabuchi Yagui T.R."/>
        </authorList>
    </citation>
    <scope>NUCLEOTIDE SEQUENCE [LARGE SCALE GENOMIC DNA]</scope>
    <source>
        <strain evidence="4">NIES-26</strain>
    </source>
</reference>
<keyword evidence="1" id="KW-0812">Transmembrane</keyword>
<accession>A0A367S274</accession>
<sequence>MFAKTPEIKMHTLRWLLTCGWLLLIFSLFYDPISPWLTDPNNTLSPLRIHPEACVKVQSICLKQTPYALGARLFWTIIVPAAIFILLVFGHELWRRICPLSFLSQIPRALGWQRHHRRVDPKSGRTSYELAKVKKDSWLGRNYLYLQFGLFYLGLCIRLLFVNSERWALGVFLIFTIVSAIAVGYLYGGKSWCQYFCPMAPVQKIYGEPGGLLTSKAHEGERQTITQSMCRIINTEGKEQSACVACQSPCMDIDAERSYWDGITNSDQKLLYYGYIGLVISFYLYYYLYAGNWDYYFSGFWTHEANQLTTLLSPGFYLFNKPIPIPKLVAVPLTLGFFGGGSYFLGRKLEKSYKNYHARTNQSLSKEQIQHQIFTLCTFVVFNLFYAFGARPNINLLFPPLLYFYDVLLVVVSTLWFYQTWKRSPDLYSRESLASRLRKQLVKLKLDVSQFLEGRSLESLNPDEVYVLAKILPGFTGQKRLDAYKGVLKEALEEGYANSSNSLEVLQQMRQELDISDKEHVTVLIELGIEDPDLLDPNKQRTRENQVRLQSYRDQIASMVGSKRRRTAKGLGRDLLKVVQKEKSIQDVFPKDPQTMRSLRREYAITLEEEERIQASLDEDTNLLNRADILLNQLQELFERYQALRQPLLPDKVAAWTLLQSTVQQKQQLIVKGLLKILKSLEYHTEATRIALTLGCLASNVLPNLLEDETFRWHKRFSPKIISQLIQQSNRATDTIPQIEADVIVSHLEVLLQEPDSLTQTVSLYMISQLDIQRSQELAQQLLDSKLTLKALVGETAQMLLKQEVQPNTAPAALSTIEKLLYLFGSDLFSSLKTENLVELAYQAQVKAYNADEVVIEQGKKGKQLLLLIEGEAQLQVNLDDGEVIVESLLPGQILNEMEILARTEQDATIVVTAPETRILAIDVDTFEALLCRVTNFARKVLERKSLLLQQLVQQNRGSSNVSGSSIHVKGAFKE</sequence>
<organism evidence="4 5">
    <name type="scientific">Nostoc minutum NIES-26</name>
    <dbReference type="NCBI Taxonomy" id="1844469"/>
    <lineage>
        <taxon>Bacteria</taxon>
        <taxon>Bacillati</taxon>
        <taxon>Cyanobacteriota</taxon>
        <taxon>Cyanophyceae</taxon>
        <taxon>Nostocales</taxon>
        <taxon>Nostocaceae</taxon>
        <taxon>Nostoc</taxon>
    </lineage>
</organism>
<dbReference type="InterPro" id="IPR000595">
    <property type="entry name" value="cNMP-bd_dom"/>
</dbReference>
<protein>
    <submittedName>
        <fullName evidence="4">Cyclic nucleotide-binding protein</fullName>
    </submittedName>
</protein>
<dbReference type="PROSITE" id="PS50042">
    <property type="entry name" value="CNMP_BINDING_3"/>
    <property type="match status" value="1"/>
</dbReference>
<dbReference type="EMBL" id="LXQD01000014">
    <property type="protein sequence ID" value="RCJ42054.1"/>
    <property type="molecule type" value="Genomic_DNA"/>
</dbReference>
<feature type="transmembrane region" description="Helical" evidence="1">
    <location>
        <begin position="167"/>
        <end position="187"/>
    </location>
</feature>
<feature type="transmembrane region" description="Helical" evidence="1">
    <location>
        <begin position="402"/>
        <end position="421"/>
    </location>
</feature>
<dbReference type="SMART" id="SM00100">
    <property type="entry name" value="cNMP"/>
    <property type="match status" value="1"/>
</dbReference>
<feature type="transmembrane region" description="Helical" evidence="1">
    <location>
        <begin position="328"/>
        <end position="346"/>
    </location>
</feature>
<gene>
    <name evidence="4" type="ORF">A6770_35360</name>
</gene>
<evidence type="ECO:0000256" key="1">
    <source>
        <dbReference type="SAM" id="Phobius"/>
    </source>
</evidence>
<dbReference type="Proteomes" id="UP000252107">
    <property type="component" value="Unassembled WGS sequence"/>
</dbReference>
<dbReference type="PROSITE" id="PS51138">
    <property type="entry name" value="ENT"/>
    <property type="match status" value="1"/>
</dbReference>